<dbReference type="GO" id="GO:0071339">
    <property type="term" value="C:MLL1 complex"/>
    <property type="evidence" value="ECO:0007669"/>
    <property type="project" value="TreeGrafter"/>
</dbReference>
<name>A0AAW2IDU0_9NEOP</name>
<gene>
    <name evidence="5" type="ORF">PYX00_001396</name>
</gene>
<dbReference type="PANTHER" id="PTHR16056">
    <property type="entry name" value="REGULATOR OF MICROTUBULE DYNAMICS PROTEIN"/>
    <property type="match status" value="1"/>
</dbReference>
<organism evidence="5">
    <name type="scientific">Menopon gallinae</name>
    <name type="common">poultry shaft louse</name>
    <dbReference type="NCBI Taxonomy" id="328185"/>
    <lineage>
        <taxon>Eukaryota</taxon>
        <taxon>Metazoa</taxon>
        <taxon>Ecdysozoa</taxon>
        <taxon>Arthropoda</taxon>
        <taxon>Hexapoda</taxon>
        <taxon>Insecta</taxon>
        <taxon>Pterygota</taxon>
        <taxon>Neoptera</taxon>
        <taxon>Paraneoptera</taxon>
        <taxon>Psocodea</taxon>
        <taxon>Troctomorpha</taxon>
        <taxon>Phthiraptera</taxon>
        <taxon>Amblycera</taxon>
        <taxon>Menoponidae</taxon>
        <taxon>Menopon</taxon>
    </lineage>
</organism>
<dbReference type="EMBL" id="JARGDH010000001">
    <property type="protein sequence ID" value="KAL0279956.1"/>
    <property type="molecule type" value="Genomic_DNA"/>
</dbReference>
<dbReference type="InterPro" id="IPR011989">
    <property type="entry name" value="ARM-like"/>
</dbReference>
<sequence>MGKYKKKLRAEKAKVKLKKKKLPKGQNITDTSFKVKKIITVEQLKQTKENEPVSSWNVPLKDLLIHLGHHNKSSRLNGLNGIKEVLANYPDVLKGPTLKTTVMKVLECMTDTEKKIRTAAVNLLDNIFTQLDQTQISTFHELLNIHLACVMTHRQVEIQKDALKLTDIIIKHAPDAIRKNFKIIITNFIRILSSYKYGAQSEILLTKGSKKDLEENRISIFQRLSKILCVCYPSQSKECEDKLVINAKDAKDFSKRLFTRHLNKTPDLSEIFRPQGRMFNKEAFDDFEDDFKLLVSQVMPLLFESWAEFSPRIENNGFFEECVIKDSTAKLLTSILDIIVMLYDRSLCMERDDVKKLFVSSYSNQIIKSFLSSFPYTPRVLENEVTDFGVNGDVSAVAYSRSYLSQNLTVCYLAYDMKLKLSNHVKTVLDNYVLCALQVRNTKCEEILSKIVELMIVNQPRQKKKDPFLLQPSEHINLRRTFSSKIDF</sequence>
<keyword evidence="3" id="KW-0539">Nucleus</keyword>
<dbReference type="AlphaFoldDB" id="A0AAW2IDU0"/>
<dbReference type="PANTHER" id="PTHR16056:SF2">
    <property type="entry name" value="TESTIS-EXPRESSED PROTEIN 10"/>
    <property type="match status" value="1"/>
</dbReference>
<dbReference type="SUPFAM" id="SSF48371">
    <property type="entry name" value="ARM repeat"/>
    <property type="match status" value="1"/>
</dbReference>
<dbReference type="InterPro" id="IPR016024">
    <property type="entry name" value="ARM-type_fold"/>
</dbReference>
<evidence type="ECO:0000256" key="1">
    <source>
        <dbReference type="ARBA" id="ARBA00004123"/>
    </source>
</evidence>
<dbReference type="Gene3D" id="1.25.10.10">
    <property type="entry name" value="Leucine-rich Repeat Variant"/>
    <property type="match status" value="1"/>
</dbReference>
<dbReference type="Pfam" id="PF12333">
    <property type="entry name" value="Ipi1_N"/>
    <property type="match status" value="1"/>
</dbReference>
<dbReference type="InterPro" id="IPR024679">
    <property type="entry name" value="Ipi1_N"/>
</dbReference>
<protein>
    <recommendedName>
        <fullName evidence="4">Pre-rRNA-processing protein Ipi1 N-terminal domain-containing protein</fullName>
    </recommendedName>
</protein>
<comment type="similarity">
    <text evidence="2">Belongs to the IPI1/TEX10 family.</text>
</comment>
<accession>A0AAW2IDU0</accession>
<evidence type="ECO:0000313" key="5">
    <source>
        <dbReference type="EMBL" id="KAL0279956.1"/>
    </source>
</evidence>
<comment type="subcellular location">
    <subcellularLocation>
        <location evidence="1">Nucleus</location>
    </subcellularLocation>
</comment>
<comment type="caution">
    <text evidence="5">The sequence shown here is derived from an EMBL/GenBank/DDBJ whole genome shotgun (WGS) entry which is preliminary data.</text>
</comment>
<feature type="domain" description="Pre-rRNA-processing protein Ipi1 N-terminal" evidence="4">
    <location>
        <begin position="135"/>
        <end position="228"/>
    </location>
</feature>
<proteinExistence type="inferred from homology"/>
<evidence type="ECO:0000256" key="2">
    <source>
        <dbReference type="ARBA" id="ARBA00006427"/>
    </source>
</evidence>
<evidence type="ECO:0000259" key="4">
    <source>
        <dbReference type="Pfam" id="PF12333"/>
    </source>
</evidence>
<evidence type="ECO:0000256" key="3">
    <source>
        <dbReference type="ARBA" id="ARBA00023242"/>
    </source>
</evidence>
<reference evidence="5" key="1">
    <citation type="journal article" date="2024" name="Gigascience">
        <title>Chromosome-level genome of the poultry shaft louse Menopon gallinae provides insight into the host-switching and adaptive evolution of parasitic lice.</title>
        <authorList>
            <person name="Xu Y."/>
            <person name="Ma L."/>
            <person name="Liu S."/>
            <person name="Liang Y."/>
            <person name="Liu Q."/>
            <person name="He Z."/>
            <person name="Tian L."/>
            <person name="Duan Y."/>
            <person name="Cai W."/>
            <person name="Li H."/>
            <person name="Song F."/>
        </authorList>
    </citation>
    <scope>NUCLEOTIDE SEQUENCE</scope>
    <source>
        <strain evidence="5">Cailab_2023a</strain>
    </source>
</reference>